<evidence type="ECO:0000256" key="3">
    <source>
        <dbReference type="ARBA" id="ARBA00022695"/>
    </source>
</evidence>
<evidence type="ECO:0000313" key="9">
    <source>
        <dbReference type="EMBL" id="KAK9951385.1"/>
    </source>
</evidence>
<sequence length="138" mass="15982">MDGPEISPEVACHRLNTDPDFPPYRQRHRRFVPERNQIISDEVDRLLEVGFIQILLSVAENRSIGRCHIPIDAYSEYNQIPMAAEDQDKTAFITEKGLYCYTVMPFGLKNAGVTYQRLVNRMFKEQLGKTMEVTSTIW</sequence>
<reference evidence="9 10" key="1">
    <citation type="journal article" date="2023" name="G3 (Bethesda)">
        <title>A chromosome-length genome assembly and annotation of blackberry (Rubus argutus, cv. 'Hillquist').</title>
        <authorList>
            <person name="Bruna T."/>
            <person name="Aryal R."/>
            <person name="Dudchenko O."/>
            <person name="Sargent D.J."/>
            <person name="Mead D."/>
            <person name="Buti M."/>
            <person name="Cavallini A."/>
            <person name="Hytonen T."/>
            <person name="Andres J."/>
            <person name="Pham M."/>
            <person name="Weisz D."/>
            <person name="Mascagni F."/>
            <person name="Usai G."/>
            <person name="Natali L."/>
            <person name="Bassil N."/>
            <person name="Fernandez G.E."/>
            <person name="Lomsadze A."/>
            <person name="Armour M."/>
            <person name="Olukolu B."/>
            <person name="Poorten T."/>
            <person name="Britton C."/>
            <person name="Davik J."/>
            <person name="Ashrafi H."/>
            <person name="Aiden E.L."/>
            <person name="Borodovsky M."/>
            <person name="Worthington M."/>
        </authorList>
    </citation>
    <scope>NUCLEOTIDE SEQUENCE [LARGE SCALE GENOMIC DNA]</scope>
    <source>
        <strain evidence="9">PI 553951</strain>
    </source>
</reference>
<evidence type="ECO:0000256" key="4">
    <source>
        <dbReference type="ARBA" id="ARBA00022722"/>
    </source>
</evidence>
<keyword evidence="2" id="KW-0808">Transferase</keyword>
<keyword evidence="7" id="KW-0695">RNA-directed DNA polymerase</keyword>
<dbReference type="Gene3D" id="3.30.70.270">
    <property type="match status" value="1"/>
</dbReference>
<gene>
    <name evidence="9" type="ORF">M0R45_006829</name>
</gene>
<evidence type="ECO:0000256" key="1">
    <source>
        <dbReference type="ARBA" id="ARBA00022670"/>
    </source>
</evidence>
<feature type="domain" description="Reverse transcriptase" evidence="8">
    <location>
        <begin position="61"/>
        <end position="129"/>
    </location>
</feature>
<dbReference type="GO" id="GO:0003964">
    <property type="term" value="F:RNA-directed DNA polymerase activity"/>
    <property type="evidence" value="ECO:0007669"/>
    <property type="project" value="UniProtKB-KW"/>
</dbReference>
<evidence type="ECO:0000256" key="2">
    <source>
        <dbReference type="ARBA" id="ARBA00022679"/>
    </source>
</evidence>
<dbReference type="EMBL" id="JBEDUW010000001">
    <property type="protein sequence ID" value="KAK9951385.1"/>
    <property type="molecule type" value="Genomic_DNA"/>
</dbReference>
<evidence type="ECO:0000259" key="8">
    <source>
        <dbReference type="Pfam" id="PF00078"/>
    </source>
</evidence>
<dbReference type="Proteomes" id="UP001457282">
    <property type="component" value="Unassembled WGS sequence"/>
</dbReference>
<dbReference type="InterPro" id="IPR043502">
    <property type="entry name" value="DNA/RNA_pol_sf"/>
</dbReference>
<dbReference type="GO" id="GO:0004519">
    <property type="term" value="F:endonuclease activity"/>
    <property type="evidence" value="ECO:0007669"/>
    <property type="project" value="UniProtKB-KW"/>
</dbReference>
<dbReference type="FunFam" id="3.10.10.10:FF:000007">
    <property type="entry name" value="Retrovirus-related Pol polyprotein from transposon 17.6-like Protein"/>
    <property type="match status" value="1"/>
</dbReference>
<dbReference type="PANTHER" id="PTHR24559">
    <property type="entry name" value="TRANSPOSON TY3-I GAG-POL POLYPROTEIN"/>
    <property type="match status" value="1"/>
</dbReference>
<dbReference type="InterPro" id="IPR053134">
    <property type="entry name" value="RNA-dir_DNA_polymerase"/>
</dbReference>
<dbReference type="AlphaFoldDB" id="A0AAW1YSD6"/>
<organism evidence="9 10">
    <name type="scientific">Rubus argutus</name>
    <name type="common">Southern blackberry</name>
    <dbReference type="NCBI Taxonomy" id="59490"/>
    <lineage>
        <taxon>Eukaryota</taxon>
        <taxon>Viridiplantae</taxon>
        <taxon>Streptophyta</taxon>
        <taxon>Embryophyta</taxon>
        <taxon>Tracheophyta</taxon>
        <taxon>Spermatophyta</taxon>
        <taxon>Magnoliopsida</taxon>
        <taxon>eudicotyledons</taxon>
        <taxon>Gunneridae</taxon>
        <taxon>Pentapetalae</taxon>
        <taxon>rosids</taxon>
        <taxon>fabids</taxon>
        <taxon>Rosales</taxon>
        <taxon>Rosaceae</taxon>
        <taxon>Rosoideae</taxon>
        <taxon>Rosoideae incertae sedis</taxon>
        <taxon>Rubus</taxon>
    </lineage>
</organism>
<dbReference type="SUPFAM" id="SSF56672">
    <property type="entry name" value="DNA/RNA polymerases"/>
    <property type="match status" value="1"/>
</dbReference>
<accession>A0AAW1YSD6</accession>
<evidence type="ECO:0000313" key="10">
    <source>
        <dbReference type="Proteomes" id="UP001457282"/>
    </source>
</evidence>
<keyword evidence="3" id="KW-0548">Nucleotidyltransferase</keyword>
<keyword evidence="6" id="KW-0378">Hydrolase</keyword>
<evidence type="ECO:0000256" key="7">
    <source>
        <dbReference type="ARBA" id="ARBA00022918"/>
    </source>
</evidence>
<dbReference type="GO" id="GO:0006508">
    <property type="term" value="P:proteolysis"/>
    <property type="evidence" value="ECO:0007669"/>
    <property type="project" value="UniProtKB-KW"/>
</dbReference>
<proteinExistence type="predicted"/>
<comment type="caution">
    <text evidence="9">The sequence shown here is derived from an EMBL/GenBank/DDBJ whole genome shotgun (WGS) entry which is preliminary data.</text>
</comment>
<name>A0AAW1YSD6_RUBAR</name>
<dbReference type="Gene3D" id="3.10.10.10">
    <property type="entry name" value="HIV Type 1 Reverse Transcriptase, subunit A, domain 1"/>
    <property type="match status" value="2"/>
</dbReference>
<evidence type="ECO:0000256" key="5">
    <source>
        <dbReference type="ARBA" id="ARBA00022759"/>
    </source>
</evidence>
<keyword evidence="5" id="KW-0255">Endonuclease</keyword>
<dbReference type="PANTHER" id="PTHR24559:SF431">
    <property type="entry name" value="RNA-DIRECTED DNA POLYMERASE HOMOLOG"/>
    <property type="match status" value="1"/>
</dbReference>
<keyword evidence="1" id="KW-0645">Protease</keyword>
<dbReference type="Pfam" id="PF00078">
    <property type="entry name" value="RVT_1"/>
    <property type="match status" value="1"/>
</dbReference>
<dbReference type="InterPro" id="IPR000477">
    <property type="entry name" value="RT_dom"/>
</dbReference>
<protein>
    <recommendedName>
        <fullName evidence="8">Reverse transcriptase domain-containing protein</fullName>
    </recommendedName>
</protein>
<dbReference type="InterPro" id="IPR043128">
    <property type="entry name" value="Rev_trsase/Diguanyl_cyclase"/>
</dbReference>
<keyword evidence="10" id="KW-1185">Reference proteome</keyword>
<evidence type="ECO:0000256" key="6">
    <source>
        <dbReference type="ARBA" id="ARBA00022801"/>
    </source>
</evidence>
<keyword evidence="4" id="KW-0540">Nuclease</keyword>
<dbReference type="GO" id="GO:0008233">
    <property type="term" value="F:peptidase activity"/>
    <property type="evidence" value="ECO:0007669"/>
    <property type="project" value="UniProtKB-KW"/>
</dbReference>